<sequence>MSTTRDSTPCPSPRYNRHQKGKAPANRADMNLVASPGQSDVEKAGTSKEIIQILEQRLNESQELLEKLKKIHNPRQPAQTQLKVVSGSVLQTQPKIWTSAAYKRHSRMNETKMQHFEERAEKRGTLSSIGSFTTPSTPSVKPSFHPPINSSINGDGTDQSVTDDQFDVMSTTATIATVQPTPEDEEARRLRDSLMMPRLPRLDATINSWRKKVAL</sequence>
<organism evidence="2 3">
    <name type="scientific">Puccinia graminis f. sp. tritici</name>
    <dbReference type="NCBI Taxonomy" id="56615"/>
    <lineage>
        <taxon>Eukaryota</taxon>
        <taxon>Fungi</taxon>
        <taxon>Dikarya</taxon>
        <taxon>Basidiomycota</taxon>
        <taxon>Pucciniomycotina</taxon>
        <taxon>Pucciniomycetes</taxon>
        <taxon>Pucciniales</taxon>
        <taxon>Pucciniaceae</taxon>
        <taxon>Puccinia</taxon>
    </lineage>
</organism>
<dbReference type="AlphaFoldDB" id="A0A5B0MGL3"/>
<feature type="region of interest" description="Disordered" evidence="1">
    <location>
        <begin position="121"/>
        <end position="145"/>
    </location>
</feature>
<protein>
    <submittedName>
        <fullName evidence="2">Uncharacterized protein</fullName>
    </submittedName>
</protein>
<evidence type="ECO:0000256" key="1">
    <source>
        <dbReference type="SAM" id="MobiDB-lite"/>
    </source>
</evidence>
<accession>A0A5B0MGL3</accession>
<dbReference type="EMBL" id="VDEP01000471">
    <property type="protein sequence ID" value="KAA1075892.1"/>
    <property type="molecule type" value="Genomic_DNA"/>
</dbReference>
<feature type="compositionally biased region" description="Polar residues" evidence="1">
    <location>
        <begin position="125"/>
        <end position="140"/>
    </location>
</feature>
<gene>
    <name evidence="2" type="ORF">PGTUg99_026496</name>
</gene>
<comment type="caution">
    <text evidence="2">The sequence shown here is derived from an EMBL/GenBank/DDBJ whole genome shotgun (WGS) entry which is preliminary data.</text>
</comment>
<proteinExistence type="predicted"/>
<name>A0A5B0MGL3_PUCGR</name>
<evidence type="ECO:0000313" key="3">
    <source>
        <dbReference type="Proteomes" id="UP000325313"/>
    </source>
</evidence>
<evidence type="ECO:0000313" key="2">
    <source>
        <dbReference type="EMBL" id="KAA1075892.1"/>
    </source>
</evidence>
<reference evidence="2 3" key="1">
    <citation type="submission" date="2019-05" db="EMBL/GenBank/DDBJ databases">
        <title>Emergence of the Ug99 lineage of the wheat stem rust pathogen through somatic hybridization.</title>
        <authorList>
            <person name="Li F."/>
            <person name="Upadhyaya N.M."/>
            <person name="Sperschneider J."/>
            <person name="Matny O."/>
            <person name="Nguyen-Phuc H."/>
            <person name="Mago R."/>
            <person name="Raley C."/>
            <person name="Miller M.E."/>
            <person name="Silverstein K.A.T."/>
            <person name="Henningsen E."/>
            <person name="Hirsch C.D."/>
            <person name="Visser B."/>
            <person name="Pretorius Z.A."/>
            <person name="Steffenson B.J."/>
            <person name="Schwessinger B."/>
            <person name="Dodds P.N."/>
            <person name="Figueroa M."/>
        </authorList>
    </citation>
    <scope>NUCLEOTIDE SEQUENCE [LARGE SCALE GENOMIC DNA]</scope>
    <source>
        <strain evidence="2 3">Ug99</strain>
    </source>
</reference>
<dbReference type="Proteomes" id="UP000325313">
    <property type="component" value="Unassembled WGS sequence"/>
</dbReference>
<feature type="region of interest" description="Disordered" evidence="1">
    <location>
        <begin position="1"/>
        <end position="44"/>
    </location>
</feature>